<dbReference type="GO" id="GO:0034605">
    <property type="term" value="P:cellular response to heat"/>
    <property type="evidence" value="ECO:0000318"/>
    <property type="project" value="GO_Central"/>
</dbReference>
<feature type="domain" description="SHSP" evidence="7">
    <location>
        <begin position="14"/>
        <end position="118"/>
    </location>
</feature>
<dbReference type="CDD" id="cd06464">
    <property type="entry name" value="ACD_sHsps-like"/>
    <property type="match status" value="1"/>
</dbReference>
<evidence type="ECO:0000256" key="5">
    <source>
        <dbReference type="RuleBase" id="RU003616"/>
    </source>
</evidence>
<dbReference type="Pfam" id="PF00011">
    <property type="entry name" value="HSP20"/>
    <property type="match status" value="1"/>
</dbReference>
<dbReference type="GO" id="GO:0006952">
    <property type="term" value="P:defense response"/>
    <property type="evidence" value="ECO:0007669"/>
    <property type="project" value="UniProtKB-KW"/>
</dbReference>
<gene>
    <name evidence="8" type="ORF">LSAT_V11C100022910</name>
</gene>
<keyword evidence="6" id="KW-0472">Membrane</keyword>
<dbReference type="Gene3D" id="2.60.40.790">
    <property type="match status" value="1"/>
</dbReference>
<name>A0A9R1WM47_LACSA</name>
<comment type="caution">
    <text evidence="8">The sequence shown here is derived from an EMBL/GenBank/DDBJ whole genome shotgun (WGS) entry which is preliminary data.</text>
</comment>
<evidence type="ECO:0000259" key="7">
    <source>
        <dbReference type="PROSITE" id="PS01031"/>
    </source>
</evidence>
<evidence type="ECO:0000256" key="2">
    <source>
        <dbReference type="ARBA" id="ARBA00022475"/>
    </source>
</evidence>
<evidence type="ECO:0000256" key="1">
    <source>
        <dbReference type="ARBA" id="ARBA00004162"/>
    </source>
</evidence>
<evidence type="ECO:0000313" key="8">
    <source>
        <dbReference type="EMBL" id="KAJ0224603.1"/>
    </source>
</evidence>
<dbReference type="InterPro" id="IPR008978">
    <property type="entry name" value="HSP20-like_chaperone"/>
</dbReference>
<dbReference type="SUPFAM" id="SSF49764">
    <property type="entry name" value="HSP20-like chaperones"/>
    <property type="match status" value="1"/>
</dbReference>
<dbReference type="EMBL" id="NBSK02000001">
    <property type="protein sequence ID" value="KAJ0224603.1"/>
    <property type="molecule type" value="Genomic_DNA"/>
</dbReference>
<dbReference type="GO" id="GO:0005886">
    <property type="term" value="C:plasma membrane"/>
    <property type="evidence" value="ECO:0007669"/>
    <property type="project" value="UniProtKB-SubCell"/>
</dbReference>
<keyword evidence="6" id="KW-0812">Transmembrane</keyword>
<proteinExistence type="inferred from homology"/>
<dbReference type="InterPro" id="IPR002068">
    <property type="entry name" value="A-crystallin/Hsp20_dom"/>
</dbReference>
<dbReference type="PROSITE" id="PS01031">
    <property type="entry name" value="SHSP"/>
    <property type="match status" value="1"/>
</dbReference>
<comment type="similarity">
    <text evidence="4 5">Belongs to the small heat shock protein (HSP20) family.</text>
</comment>
<dbReference type="PANTHER" id="PTHR43670">
    <property type="entry name" value="HEAT SHOCK PROTEIN 26"/>
    <property type="match status" value="1"/>
</dbReference>
<feature type="transmembrane region" description="Helical" evidence="6">
    <location>
        <begin position="156"/>
        <end position="177"/>
    </location>
</feature>
<reference evidence="8 9" key="1">
    <citation type="journal article" date="2017" name="Nat. Commun.">
        <title>Genome assembly with in vitro proximity ligation data and whole-genome triplication in lettuce.</title>
        <authorList>
            <person name="Reyes-Chin-Wo S."/>
            <person name="Wang Z."/>
            <person name="Yang X."/>
            <person name="Kozik A."/>
            <person name="Arikit S."/>
            <person name="Song C."/>
            <person name="Xia L."/>
            <person name="Froenicke L."/>
            <person name="Lavelle D.O."/>
            <person name="Truco M.J."/>
            <person name="Xia R."/>
            <person name="Zhu S."/>
            <person name="Xu C."/>
            <person name="Xu H."/>
            <person name="Xu X."/>
            <person name="Cox K."/>
            <person name="Korf I."/>
            <person name="Meyers B.C."/>
            <person name="Michelmore R.W."/>
        </authorList>
    </citation>
    <scope>NUCLEOTIDE SEQUENCE [LARGE SCALE GENOMIC DNA]</scope>
    <source>
        <strain evidence="9">cv. Salinas</strain>
        <tissue evidence="8">Seedlings</tissue>
    </source>
</reference>
<evidence type="ECO:0000256" key="6">
    <source>
        <dbReference type="SAM" id="Phobius"/>
    </source>
</evidence>
<comment type="subcellular location">
    <subcellularLocation>
        <location evidence="1">Cell membrane</location>
        <topology evidence="1">Single-pass membrane protein</topology>
    </subcellularLocation>
</comment>
<keyword evidence="2" id="KW-1003">Cell membrane</keyword>
<dbReference type="AlphaFoldDB" id="A0A9R1WM47"/>
<dbReference type="PANTHER" id="PTHR43670:SF114">
    <property type="entry name" value="OS05G0592000 PROTEIN"/>
    <property type="match status" value="1"/>
</dbReference>
<keyword evidence="6" id="KW-1133">Transmembrane helix</keyword>
<dbReference type="Proteomes" id="UP000235145">
    <property type="component" value="Unassembled WGS sequence"/>
</dbReference>
<evidence type="ECO:0000313" key="9">
    <source>
        <dbReference type="Proteomes" id="UP000235145"/>
    </source>
</evidence>
<sequence>MIWTQVGGTQLQKLLSYDEFEPMCTWQREDGQDVLVLHLPEFKKDQLRIQISNTGILKITGENVVDGKRRNRFLKEIKVTKDYDSNNIHAKFSQGRLRVTMPKKVPTPTTMESPSAAAMALPQDNQNDTIANTNGKTSIIPNIRARVGKVVKSKEFSAAMVNVGFVVVAAFSIYVAYNYWTSYVRVDED</sequence>
<evidence type="ECO:0000256" key="4">
    <source>
        <dbReference type="PROSITE-ProRule" id="PRU00285"/>
    </source>
</evidence>
<accession>A0A9R1WM47</accession>
<keyword evidence="3" id="KW-0611">Plant defense</keyword>
<organism evidence="8 9">
    <name type="scientific">Lactuca sativa</name>
    <name type="common">Garden lettuce</name>
    <dbReference type="NCBI Taxonomy" id="4236"/>
    <lineage>
        <taxon>Eukaryota</taxon>
        <taxon>Viridiplantae</taxon>
        <taxon>Streptophyta</taxon>
        <taxon>Embryophyta</taxon>
        <taxon>Tracheophyta</taxon>
        <taxon>Spermatophyta</taxon>
        <taxon>Magnoliopsida</taxon>
        <taxon>eudicotyledons</taxon>
        <taxon>Gunneridae</taxon>
        <taxon>Pentapetalae</taxon>
        <taxon>asterids</taxon>
        <taxon>campanulids</taxon>
        <taxon>Asterales</taxon>
        <taxon>Asteraceae</taxon>
        <taxon>Cichorioideae</taxon>
        <taxon>Cichorieae</taxon>
        <taxon>Lactucinae</taxon>
        <taxon>Lactuca</taxon>
    </lineage>
</organism>
<evidence type="ECO:0000256" key="3">
    <source>
        <dbReference type="ARBA" id="ARBA00022821"/>
    </source>
</evidence>
<keyword evidence="9" id="KW-1185">Reference proteome</keyword>
<protein>
    <recommendedName>
        <fullName evidence="7">SHSP domain-containing protein</fullName>
    </recommendedName>
</protein>